<evidence type="ECO:0000313" key="2">
    <source>
        <dbReference type="Proteomes" id="UP001642720"/>
    </source>
</evidence>
<dbReference type="RefSeq" id="XP_073561803.1">
    <property type="nucleotide sequence ID" value="XM_073698885.1"/>
</dbReference>
<accession>A0ABY2HBA5</accession>
<protein>
    <submittedName>
        <fullName evidence="1">Uncharacterized protein</fullName>
    </submittedName>
</protein>
<evidence type="ECO:0000313" key="1">
    <source>
        <dbReference type="EMBL" id="TFB05602.1"/>
    </source>
</evidence>
<keyword evidence="2" id="KW-1185">Reference proteome</keyword>
<proteinExistence type="predicted"/>
<sequence length="64" mass="7021">LSSVRALVVLARRLSPTPGFRGRWAANFCVYCTLLLGGHDGRLAAEQLQLVLAGKSYYVLRTKS</sequence>
<comment type="caution">
    <text evidence="1">The sequence shown here is derived from an EMBL/GenBank/DDBJ whole genome shotgun (WGS) entry which is preliminary data.</text>
</comment>
<organism evidence="1 2">
    <name type="scientific">Trichoderma ghanense</name>
    <dbReference type="NCBI Taxonomy" id="65468"/>
    <lineage>
        <taxon>Eukaryota</taxon>
        <taxon>Fungi</taxon>
        <taxon>Dikarya</taxon>
        <taxon>Ascomycota</taxon>
        <taxon>Pezizomycotina</taxon>
        <taxon>Sordariomycetes</taxon>
        <taxon>Hypocreomycetidae</taxon>
        <taxon>Hypocreales</taxon>
        <taxon>Hypocreaceae</taxon>
        <taxon>Trichoderma</taxon>
    </lineage>
</organism>
<gene>
    <name evidence="1" type="ORF">CCMA1212_001461</name>
</gene>
<name>A0ABY2HBA5_9HYPO</name>
<feature type="non-terminal residue" evidence="1">
    <location>
        <position position="1"/>
    </location>
</feature>
<dbReference type="GeneID" id="300573335"/>
<reference evidence="1 2" key="1">
    <citation type="submission" date="2018-01" db="EMBL/GenBank/DDBJ databases">
        <title>Genome characterization of the sugarcane-associated fungus Trichoderma ghanense CCMA-1212 and their application in lignocelulose bioconversion.</title>
        <authorList>
            <person name="Steindorff A.S."/>
            <person name="Mendes T.D."/>
            <person name="Vilela E.S.D."/>
            <person name="Rodrigues D.S."/>
            <person name="Formighieri E.F."/>
            <person name="Melo I.S."/>
            <person name="Favaro L.C.L."/>
        </authorList>
    </citation>
    <scope>NUCLEOTIDE SEQUENCE [LARGE SCALE GENOMIC DNA]</scope>
    <source>
        <strain evidence="1 2">CCMA-1212</strain>
    </source>
</reference>
<dbReference type="Proteomes" id="UP001642720">
    <property type="component" value="Unassembled WGS sequence"/>
</dbReference>
<dbReference type="EMBL" id="PPTA01000002">
    <property type="protein sequence ID" value="TFB05602.1"/>
    <property type="molecule type" value="Genomic_DNA"/>
</dbReference>